<evidence type="ECO:0000313" key="2">
    <source>
        <dbReference type="Proteomes" id="UP000765509"/>
    </source>
</evidence>
<name>A0A9Q3JZS5_9BASI</name>
<reference evidence="1" key="1">
    <citation type="submission" date="2021-03" db="EMBL/GenBank/DDBJ databases">
        <title>Draft genome sequence of rust myrtle Austropuccinia psidii MF-1, a brazilian biotype.</title>
        <authorList>
            <person name="Quecine M.C."/>
            <person name="Pachon D.M.R."/>
            <person name="Bonatelli M.L."/>
            <person name="Correr F.H."/>
            <person name="Franceschini L.M."/>
            <person name="Leite T.F."/>
            <person name="Margarido G.R.A."/>
            <person name="Almeida C.A."/>
            <person name="Ferrarezi J.A."/>
            <person name="Labate C.A."/>
        </authorList>
    </citation>
    <scope>NUCLEOTIDE SEQUENCE</scope>
    <source>
        <strain evidence="1">MF-1</strain>
    </source>
</reference>
<dbReference type="EMBL" id="AVOT02089973">
    <property type="protein sequence ID" value="MBW0572363.1"/>
    <property type="molecule type" value="Genomic_DNA"/>
</dbReference>
<sequence length="84" mass="9733">MIRRTCAYGLKFKESDGLMHDSCTLIQALELEDKTSIHPATGKAPAMLEKGWNPRLPYYILKYAKERWENIYKPPEFKMGSLVL</sequence>
<accession>A0A9Q3JZS5</accession>
<protein>
    <submittedName>
        <fullName evidence="1">Uncharacterized protein</fullName>
    </submittedName>
</protein>
<organism evidence="1 2">
    <name type="scientific">Austropuccinia psidii MF-1</name>
    <dbReference type="NCBI Taxonomy" id="1389203"/>
    <lineage>
        <taxon>Eukaryota</taxon>
        <taxon>Fungi</taxon>
        <taxon>Dikarya</taxon>
        <taxon>Basidiomycota</taxon>
        <taxon>Pucciniomycotina</taxon>
        <taxon>Pucciniomycetes</taxon>
        <taxon>Pucciniales</taxon>
        <taxon>Sphaerophragmiaceae</taxon>
        <taxon>Austropuccinia</taxon>
    </lineage>
</organism>
<gene>
    <name evidence="1" type="ORF">O181_112078</name>
</gene>
<proteinExistence type="predicted"/>
<keyword evidence="2" id="KW-1185">Reference proteome</keyword>
<dbReference type="Proteomes" id="UP000765509">
    <property type="component" value="Unassembled WGS sequence"/>
</dbReference>
<dbReference type="AlphaFoldDB" id="A0A9Q3JZS5"/>
<comment type="caution">
    <text evidence="1">The sequence shown here is derived from an EMBL/GenBank/DDBJ whole genome shotgun (WGS) entry which is preliminary data.</text>
</comment>
<evidence type="ECO:0000313" key="1">
    <source>
        <dbReference type="EMBL" id="MBW0572363.1"/>
    </source>
</evidence>